<dbReference type="PROSITE" id="PS51746">
    <property type="entry name" value="PPM_2"/>
    <property type="match status" value="1"/>
</dbReference>
<dbReference type="GO" id="GO:0005739">
    <property type="term" value="C:mitochondrion"/>
    <property type="evidence" value="ECO:0007669"/>
    <property type="project" value="TreeGrafter"/>
</dbReference>
<evidence type="ECO:0000313" key="3">
    <source>
        <dbReference type="EMBL" id="KAF9528260.1"/>
    </source>
</evidence>
<gene>
    <name evidence="3" type="ORF">CPB83DRAFT_894526</name>
</gene>
<dbReference type="InterPro" id="IPR001932">
    <property type="entry name" value="PPM-type_phosphatase-like_dom"/>
</dbReference>
<proteinExistence type="predicted"/>
<dbReference type="Gene3D" id="3.60.40.10">
    <property type="entry name" value="PPM-type phosphatase domain"/>
    <property type="match status" value="1"/>
</dbReference>
<dbReference type="AlphaFoldDB" id="A0A9P6JQ52"/>
<dbReference type="OrthoDB" id="420076at2759"/>
<accession>A0A9P6JQ52</accession>
<feature type="region of interest" description="Disordered" evidence="1">
    <location>
        <begin position="291"/>
        <end position="314"/>
    </location>
</feature>
<dbReference type="PANTHER" id="PTHR13832">
    <property type="entry name" value="PROTEIN PHOSPHATASE 2C"/>
    <property type="match status" value="1"/>
</dbReference>
<dbReference type="EMBL" id="MU157854">
    <property type="protein sequence ID" value="KAF9528260.1"/>
    <property type="molecule type" value="Genomic_DNA"/>
</dbReference>
<dbReference type="InterPro" id="IPR036457">
    <property type="entry name" value="PPM-type-like_dom_sf"/>
</dbReference>
<comment type="caution">
    <text evidence="3">The sequence shown here is derived from an EMBL/GenBank/DDBJ whole genome shotgun (WGS) entry which is preliminary data.</text>
</comment>
<organism evidence="3 4">
    <name type="scientific">Crepidotus variabilis</name>
    <dbReference type="NCBI Taxonomy" id="179855"/>
    <lineage>
        <taxon>Eukaryota</taxon>
        <taxon>Fungi</taxon>
        <taxon>Dikarya</taxon>
        <taxon>Basidiomycota</taxon>
        <taxon>Agaricomycotina</taxon>
        <taxon>Agaricomycetes</taxon>
        <taxon>Agaricomycetidae</taxon>
        <taxon>Agaricales</taxon>
        <taxon>Agaricineae</taxon>
        <taxon>Crepidotaceae</taxon>
        <taxon>Crepidotus</taxon>
    </lineage>
</organism>
<dbReference type="PANTHER" id="PTHR13832:SF792">
    <property type="entry name" value="GM14286P"/>
    <property type="match status" value="1"/>
</dbReference>
<sequence length="560" mass="62650">MLRWRQGLLRLLPICRLDGVRPSRPFHTSLASKSKNAAVVLAGAAIAVASYSFLPVTYNDAVERNTKKQSRTPKTTPFDEALKIHNIEYHDASKYGIAEIYGTSLPSNMPCEDRSATEMISFSSTLGFFMFGVFDGHNGAKTAEKLSKELLPYLTLHLADQYAKAASDSPQSGRNLAEPPDPVVSRKSLHATLKAAFVEFDNIMVHESAQRALNLTEMEYQTLNQTKEAPSDFTPSKETPKPTRGEAFKMLAEAYAGSCAVVGIYNSFQRSLHVALTGDCRAVLGRRILAPKTEQTGKDNGSEATTQTHSDPLSNQHVYEVHELSFDHSPKNQAEAEYQKTLHPDEPELLKNNRFLGWGPSRAFGDGVMKWSLAVQKRLWKECLGDRPRSEEVYKTPPYFTAEPDITTFEDVKKGDFVVVASDGLWDCLTNEEVVGLVGKWLEGRNSSQSAGRSSSAGQSSDKSDQEMVKVNSKSITFKPSKLPVVYPEKYDDSTQMHRYWRVSKRFILAPQDRDNVAHHLIRNALGGADTDLTETLHWMEGSRRRRFKDDITIQVIFFD</sequence>
<name>A0A9P6JQ52_9AGAR</name>
<dbReference type="SUPFAM" id="SSF81606">
    <property type="entry name" value="PP2C-like"/>
    <property type="match status" value="1"/>
</dbReference>
<protein>
    <submittedName>
        <fullName evidence="3">Phosphatase 2C-like domain-containing protein</fullName>
    </submittedName>
</protein>
<evidence type="ECO:0000259" key="2">
    <source>
        <dbReference type="PROSITE" id="PS51746"/>
    </source>
</evidence>
<dbReference type="GO" id="GO:0004741">
    <property type="term" value="F:[pyruvate dehydrogenase (acetyl-transferring)]-phosphatase activity"/>
    <property type="evidence" value="ECO:0007669"/>
    <property type="project" value="TreeGrafter"/>
</dbReference>
<evidence type="ECO:0000256" key="1">
    <source>
        <dbReference type="SAM" id="MobiDB-lite"/>
    </source>
</evidence>
<dbReference type="CDD" id="cd00143">
    <property type="entry name" value="PP2Cc"/>
    <property type="match status" value="1"/>
</dbReference>
<dbReference type="SMART" id="SM00332">
    <property type="entry name" value="PP2Cc"/>
    <property type="match status" value="1"/>
</dbReference>
<reference evidence="3" key="1">
    <citation type="submission" date="2020-11" db="EMBL/GenBank/DDBJ databases">
        <authorList>
            <consortium name="DOE Joint Genome Institute"/>
            <person name="Ahrendt S."/>
            <person name="Riley R."/>
            <person name="Andreopoulos W."/>
            <person name="Labutti K."/>
            <person name="Pangilinan J."/>
            <person name="Ruiz-Duenas F.J."/>
            <person name="Barrasa J.M."/>
            <person name="Sanchez-Garcia M."/>
            <person name="Camarero S."/>
            <person name="Miyauchi S."/>
            <person name="Serrano A."/>
            <person name="Linde D."/>
            <person name="Babiker R."/>
            <person name="Drula E."/>
            <person name="Ayuso-Fernandez I."/>
            <person name="Pacheco R."/>
            <person name="Padilla G."/>
            <person name="Ferreira P."/>
            <person name="Barriuso J."/>
            <person name="Kellner H."/>
            <person name="Castanera R."/>
            <person name="Alfaro M."/>
            <person name="Ramirez L."/>
            <person name="Pisabarro A.G."/>
            <person name="Kuo A."/>
            <person name="Tritt A."/>
            <person name="Lipzen A."/>
            <person name="He G."/>
            <person name="Yan M."/>
            <person name="Ng V."/>
            <person name="Cullen D."/>
            <person name="Martin F."/>
            <person name="Rosso M.-N."/>
            <person name="Henrissat B."/>
            <person name="Hibbett D."/>
            <person name="Martinez A.T."/>
            <person name="Grigoriev I.V."/>
        </authorList>
    </citation>
    <scope>NUCLEOTIDE SEQUENCE</scope>
    <source>
        <strain evidence="3">CBS 506.95</strain>
    </source>
</reference>
<feature type="region of interest" description="Disordered" evidence="1">
    <location>
        <begin position="445"/>
        <end position="470"/>
    </location>
</feature>
<dbReference type="Pfam" id="PF00481">
    <property type="entry name" value="PP2C"/>
    <property type="match status" value="1"/>
</dbReference>
<keyword evidence="4" id="KW-1185">Reference proteome</keyword>
<evidence type="ECO:0000313" key="4">
    <source>
        <dbReference type="Proteomes" id="UP000807306"/>
    </source>
</evidence>
<dbReference type="InterPro" id="IPR015655">
    <property type="entry name" value="PP2C"/>
</dbReference>
<feature type="domain" description="PPM-type phosphatase" evidence="2">
    <location>
        <begin position="94"/>
        <end position="559"/>
    </location>
</feature>
<feature type="compositionally biased region" description="Low complexity" evidence="1">
    <location>
        <begin position="447"/>
        <end position="461"/>
    </location>
</feature>
<dbReference type="Proteomes" id="UP000807306">
    <property type="component" value="Unassembled WGS sequence"/>
</dbReference>
<feature type="compositionally biased region" description="Polar residues" evidence="1">
    <location>
        <begin position="302"/>
        <end position="314"/>
    </location>
</feature>